<dbReference type="KEGG" id="amus:LMH87_011441"/>
<evidence type="ECO:0000259" key="4">
    <source>
        <dbReference type="Pfam" id="PF08241"/>
    </source>
</evidence>
<evidence type="ECO:0000256" key="3">
    <source>
        <dbReference type="ARBA" id="ARBA00022691"/>
    </source>
</evidence>
<reference evidence="5" key="1">
    <citation type="journal article" date="2023" name="Access Microbiol">
        <title>De-novo genome assembly for Akanthomyces muscarius, a biocontrol agent of insect agricultural pests.</title>
        <authorList>
            <person name="Erdos Z."/>
            <person name="Studholme D.J."/>
            <person name="Raymond B."/>
            <person name="Sharma M."/>
        </authorList>
    </citation>
    <scope>NUCLEOTIDE SEQUENCE</scope>
    <source>
        <strain evidence="5">Ve6</strain>
    </source>
</reference>
<evidence type="ECO:0000256" key="2">
    <source>
        <dbReference type="ARBA" id="ARBA00022679"/>
    </source>
</evidence>
<evidence type="ECO:0000313" key="6">
    <source>
        <dbReference type="Proteomes" id="UP001144673"/>
    </source>
</evidence>
<dbReference type="InterPro" id="IPR013216">
    <property type="entry name" value="Methyltransf_11"/>
</dbReference>
<accession>A0A9W8Q968</accession>
<comment type="caution">
    <text evidence="5">The sequence shown here is derived from an EMBL/GenBank/DDBJ whole genome shotgun (WGS) entry which is preliminary data.</text>
</comment>
<protein>
    <recommendedName>
        <fullName evidence="4">Methyltransferase type 11 domain-containing protein</fullName>
    </recommendedName>
</protein>
<sequence length="324" mass="36316">MIHFYSLPETERSWPALPFAAELGTNGWKKWQPLKLYKPHTTTLSVPSQAYRVSVNPSHNPPLIMSQNIYDRQDFFTAYSEIIDRSGHKDLDNDLLWKRLRTLLPSSVEGFHILDVGCGSGWFARWAVDHGAASVTAVDISHNMIAKARGLNGGDGTAYATKIDYRIVDLDADPEGLVPREEGTAYDLAFSGLTLHYLARLGVLVAKVHALLKPGAVFAVNVEHPVYTAPQRPRVVADAETGEKSWNFSDYYNEGERVVDWLAPGLRKQHRTMQGYLDIFFQASFDLTGLIEMLPTKEEVEAGSVGEDELLRPLFLMMGLRKRV</sequence>
<dbReference type="Gene3D" id="3.40.50.150">
    <property type="entry name" value="Vaccinia Virus protein VP39"/>
    <property type="match status" value="1"/>
</dbReference>
<dbReference type="RefSeq" id="XP_056052418.1">
    <property type="nucleotide sequence ID" value="XM_056200584.1"/>
</dbReference>
<dbReference type="PANTHER" id="PTHR43464:SF19">
    <property type="entry name" value="UBIQUINONE BIOSYNTHESIS O-METHYLTRANSFERASE, MITOCHONDRIAL"/>
    <property type="match status" value="1"/>
</dbReference>
<name>A0A9W8Q968_AKAMU</name>
<dbReference type="EMBL" id="JAJHUN010000009">
    <property type="protein sequence ID" value="KAJ4150704.1"/>
    <property type="molecule type" value="Genomic_DNA"/>
</dbReference>
<dbReference type="GO" id="GO:0032259">
    <property type="term" value="P:methylation"/>
    <property type="evidence" value="ECO:0007669"/>
    <property type="project" value="UniProtKB-KW"/>
</dbReference>
<organism evidence="5 6">
    <name type="scientific">Akanthomyces muscarius</name>
    <name type="common">Entomopathogenic fungus</name>
    <name type="synonym">Lecanicillium muscarium</name>
    <dbReference type="NCBI Taxonomy" id="2231603"/>
    <lineage>
        <taxon>Eukaryota</taxon>
        <taxon>Fungi</taxon>
        <taxon>Dikarya</taxon>
        <taxon>Ascomycota</taxon>
        <taxon>Pezizomycotina</taxon>
        <taxon>Sordariomycetes</taxon>
        <taxon>Hypocreomycetidae</taxon>
        <taxon>Hypocreales</taxon>
        <taxon>Cordycipitaceae</taxon>
        <taxon>Akanthomyces</taxon>
    </lineage>
</organism>
<dbReference type="Pfam" id="PF08241">
    <property type="entry name" value="Methyltransf_11"/>
    <property type="match status" value="1"/>
</dbReference>
<dbReference type="CDD" id="cd02440">
    <property type="entry name" value="AdoMet_MTases"/>
    <property type="match status" value="1"/>
</dbReference>
<dbReference type="PANTHER" id="PTHR43464">
    <property type="entry name" value="METHYLTRANSFERASE"/>
    <property type="match status" value="1"/>
</dbReference>
<proteinExistence type="predicted"/>
<dbReference type="InterPro" id="IPR029063">
    <property type="entry name" value="SAM-dependent_MTases_sf"/>
</dbReference>
<evidence type="ECO:0000313" key="5">
    <source>
        <dbReference type="EMBL" id="KAJ4150704.1"/>
    </source>
</evidence>
<dbReference type="GeneID" id="80898600"/>
<keyword evidence="6" id="KW-1185">Reference proteome</keyword>
<keyword evidence="3" id="KW-0949">S-adenosyl-L-methionine</keyword>
<evidence type="ECO:0000256" key="1">
    <source>
        <dbReference type="ARBA" id="ARBA00022603"/>
    </source>
</evidence>
<feature type="domain" description="Methyltransferase type 11" evidence="4">
    <location>
        <begin position="114"/>
        <end position="219"/>
    </location>
</feature>
<keyword evidence="1" id="KW-0489">Methyltransferase</keyword>
<dbReference type="AlphaFoldDB" id="A0A9W8Q968"/>
<dbReference type="GO" id="GO:0008757">
    <property type="term" value="F:S-adenosylmethionine-dependent methyltransferase activity"/>
    <property type="evidence" value="ECO:0007669"/>
    <property type="project" value="InterPro"/>
</dbReference>
<gene>
    <name evidence="5" type="ORF">LMH87_011441</name>
</gene>
<dbReference type="SUPFAM" id="SSF53335">
    <property type="entry name" value="S-adenosyl-L-methionine-dependent methyltransferases"/>
    <property type="match status" value="1"/>
</dbReference>
<keyword evidence="2" id="KW-0808">Transferase</keyword>
<dbReference type="Proteomes" id="UP001144673">
    <property type="component" value="Chromosome 4"/>
</dbReference>